<dbReference type="RefSeq" id="WP_013825332.1">
    <property type="nucleotide sequence ID" value="NC_015574.1"/>
</dbReference>
<dbReference type="SUPFAM" id="SSF56300">
    <property type="entry name" value="Metallo-dependent phosphatases"/>
    <property type="match status" value="1"/>
</dbReference>
<dbReference type="Pfam" id="PF00149">
    <property type="entry name" value="Metallophos"/>
    <property type="match status" value="1"/>
</dbReference>
<keyword evidence="1" id="KW-0479">Metal-binding</keyword>
<evidence type="ECO:0000256" key="2">
    <source>
        <dbReference type="ARBA" id="ARBA00022801"/>
    </source>
</evidence>
<dbReference type="PANTHER" id="PTHR31302:SF31">
    <property type="entry name" value="PHOSPHODIESTERASE YAEI"/>
    <property type="match status" value="1"/>
</dbReference>
<evidence type="ECO:0000313" key="4">
    <source>
        <dbReference type="EMBL" id="AEG17830.1"/>
    </source>
</evidence>
<dbReference type="InterPro" id="IPR029052">
    <property type="entry name" value="Metallo-depent_PP-like"/>
</dbReference>
<name>F6D891_METPW</name>
<accession>F6D891</accession>
<dbReference type="HOGENOM" id="CLU_025443_3_2_2"/>
<dbReference type="GO" id="GO:0008758">
    <property type="term" value="F:UDP-2,3-diacylglucosamine hydrolase activity"/>
    <property type="evidence" value="ECO:0007669"/>
    <property type="project" value="TreeGrafter"/>
</dbReference>
<sequence length="269" mass="29557">MFKKIVIIIAFLFAIALAYSYFIEPYMIETKEITIQSDQIPAEFNGKTIVFITDIHCSQFFSAERVGSLVNQVNALNPDMVLLGGDYVTDDTAYIQPCFSQLSKLKAPLGVYGVLGNNDPYNATIAAMENAGITYIGNKGLWIEENGQRIRLGGVGDLDTDIPYQGPTIGAVNSSDFVIMVSHKPDYFPLLNKKLVDLMFAGHTHGGQVTFFGLWAPFTGSKYGQKYLTGVKESGNSTMIVSNGIGTVKVPLRFFARPQIIVVKLERTS</sequence>
<evidence type="ECO:0000259" key="3">
    <source>
        <dbReference type="Pfam" id="PF00149"/>
    </source>
</evidence>
<dbReference type="OrthoDB" id="134976at2157"/>
<dbReference type="CDD" id="cd07385">
    <property type="entry name" value="MPP_YkuE_C"/>
    <property type="match status" value="1"/>
</dbReference>
<reference evidence="4 5" key="1">
    <citation type="journal article" date="2014" name="Int. J. Syst. Evol. Microbiol.">
        <title>Methanobacterium paludis sp. nov. and a novel strain of Methanobacterium lacus isolated from northern peatlands.</title>
        <authorList>
            <person name="Cadillo-Quiroz H."/>
            <person name="Brauer S.L."/>
            <person name="Goodson N."/>
            <person name="Yavitt J.B."/>
            <person name="Zinder S.H."/>
        </authorList>
    </citation>
    <scope>NUCLEOTIDE SEQUENCE [LARGE SCALE GENOMIC DNA]</scope>
    <source>
        <strain evidence="5">DSM 25820 / JCM 18151 / SWAN1</strain>
    </source>
</reference>
<evidence type="ECO:0000256" key="1">
    <source>
        <dbReference type="ARBA" id="ARBA00022723"/>
    </source>
</evidence>
<dbReference type="EMBL" id="CP002772">
    <property type="protein sequence ID" value="AEG17830.1"/>
    <property type="molecule type" value="Genomic_DNA"/>
</dbReference>
<organism evidence="4 5">
    <name type="scientific">Methanobacterium paludis (strain DSM 25820 / JCM 18151 / SWAN1)</name>
    <dbReference type="NCBI Taxonomy" id="868131"/>
    <lineage>
        <taxon>Archaea</taxon>
        <taxon>Methanobacteriati</taxon>
        <taxon>Methanobacteriota</taxon>
        <taxon>Methanomada group</taxon>
        <taxon>Methanobacteria</taxon>
        <taxon>Methanobacteriales</taxon>
        <taxon>Methanobacteriaceae</taxon>
        <taxon>Methanobacterium</taxon>
    </lineage>
</organism>
<dbReference type="PANTHER" id="PTHR31302">
    <property type="entry name" value="TRANSMEMBRANE PROTEIN WITH METALLOPHOSPHOESTERASE DOMAIN-RELATED"/>
    <property type="match status" value="1"/>
</dbReference>
<dbReference type="InterPro" id="IPR051158">
    <property type="entry name" value="Metallophosphoesterase_sf"/>
</dbReference>
<keyword evidence="2" id="KW-0378">Hydrolase</keyword>
<evidence type="ECO:0000313" key="5">
    <source>
        <dbReference type="Proteomes" id="UP000009231"/>
    </source>
</evidence>
<dbReference type="AlphaFoldDB" id="F6D891"/>
<dbReference type="InterPro" id="IPR004843">
    <property type="entry name" value="Calcineurin-like_PHP"/>
</dbReference>
<dbReference type="Gene3D" id="3.60.21.10">
    <property type="match status" value="1"/>
</dbReference>
<proteinExistence type="predicted"/>
<dbReference type="GO" id="GO:0009245">
    <property type="term" value="P:lipid A biosynthetic process"/>
    <property type="evidence" value="ECO:0007669"/>
    <property type="project" value="TreeGrafter"/>
</dbReference>
<gene>
    <name evidence="4" type="ordered locus">MSWAN_0802</name>
</gene>
<protein>
    <submittedName>
        <fullName evidence="4">Metallophosphoesterase</fullName>
    </submittedName>
</protein>
<dbReference type="GeneID" id="10668299"/>
<dbReference type="Proteomes" id="UP000009231">
    <property type="component" value="Chromosome"/>
</dbReference>
<dbReference type="eggNOG" id="arCOG01156">
    <property type="taxonomic scope" value="Archaea"/>
</dbReference>
<keyword evidence="5" id="KW-1185">Reference proteome</keyword>
<dbReference type="GO" id="GO:0046872">
    <property type="term" value="F:metal ion binding"/>
    <property type="evidence" value="ECO:0007669"/>
    <property type="project" value="UniProtKB-KW"/>
</dbReference>
<dbReference type="GO" id="GO:0016020">
    <property type="term" value="C:membrane"/>
    <property type="evidence" value="ECO:0007669"/>
    <property type="project" value="GOC"/>
</dbReference>
<dbReference type="KEGG" id="mew:MSWAN_0802"/>
<feature type="domain" description="Calcineurin-like phosphoesterase" evidence="3">
    <location>
        <begin position="48"/>
        <end position="206"/>
    </location>
</feature>